<proteinExistence type="predicted"/>
<organism evidence="2 3">
    <name type="scientific">Periconia macrospinosa</name>
    <dbReference type="NCBI Taxonomy" id="97972"/>
    <lineage>
        <taxon>Eukaryota</taxon>
        <taxon>Fungi</taxon>
        <taxon>Dikarya</taxon>
        <taxon>Ascomycota</taxon>
        <taxon>Pezizomycotina</taxon>
        <taxon>Dothideomycetes</taxon>
        <taxon>Pleosporomycetidae</taxon>
        <taxon>Pleosporales</taxon>
        <taxon>Massarineae</taxon>
        <taxon>Periconiaceae</taxon>
        <taxon>Periconia</taxon>
    </lineage>
</organism>
<protein>
    <submittedName>
        <fullName evidence="2">Uncharacterized protein</fullName>
    </submittedName>
</protein>
<feature type="compositionally biased region" description="Polar residues" evidence="1">
    <location>
        <begin position="86"/>
        <end position="96"/>
    </location>
</feature>
<reference evidence="2 3" key="1">
    <citation type="journal article" date="2018" name="Sci. Rep.">
        <title>Comparative genomics provides insights into the lifestyle and reveals functional heterogeneity of dark septate endophytic fungi.</title>
        <authorList>
            <person name="Knapp D.G."/>
            <person name="Nemeth J.B."/>
            <person name="Barry K."/>
            <person name="Hainaut M."/>
            <person name="Henrissat B."/>
            <person name="Johnson J."/>
            <person name="Kuo A."/>
            <person name="Lim J.H.P."/>
            <person name="Lipzen A."/>
            <person name="Nolan M."/>
            <person name="Ohm R.A."/>
            <person name="Tamas L."/>
            <person name="Grigoriev I.V."/>
            <person name="Spatafora J.W."/>
            <person name="Nagy L.G."/>
            <person name="Kovacs G.M."/>
        </authorList>
    </citation>
    <scope>NUCLEOTIDE SEQUENCE [LARGE SCALE GENOMIC DNA]</scope>
    <source>
        <strain evidence="2 3">DSE2036</strain>
    </source>
</reference>
<evidence type="ECO:0000313" key="3">
    <source>
        <dbReference type="Proteomes" id="UP000244855"/>
    </source>
</evidence>
<keyword evidence="3" id="KW-1185">Reference proteome</keyword>
<evidence type="ECO:0000256" key="1">
    <source>
        <dbReference type="SAM" id="MobiDB-lite"/>
    </source>
</evidence>
<sequence>MSGALIIKSFPNGSPPHSFIFVYFGYNRTENTWTTSRLPWAGSAAPAAGKRIPASVEIVSFAGIRGVITILASNVDLDKERNATLGQTTSINGSQKHMNEDAHGPRASG</sequence>
<accession>A0A2V1DQS6</accession>
<dbReference type="Proteomes" id="UP000244855">
    <property type="component" value="Unassembled WGS sequence"/>
</dbReference>
<evidence type="ECO:0000313" key="2">
    <source>
        <dbReference type="EMBL" id="PVH99659.1"/>
    </source>
</evidence>
<dbReference type="AlphaFoldDB" id="A0A2V1DQS6"/>
<gene>
    <name evidence="2" type="ORF">DM02DRAFT_729033</name>
</gene>
<name>A0A2V1DQS6_9PLEO</name>
<feature type="compositionally biased region" description="Basic and acidic residues" evidence="1">
    <location>
        <begin position="97"/>
        <end position="109"/>
    </location>
</feature>
<dbReference type="EMBL" id="KZ805387">
    <property type="protein sequence ID" value="PVH99659.1"/>
    <property type="molecule type" value="Genomic_DNA"/>
</dbReference>
<feature type="region of interest" description="Disordered" evidence="1">
    <location>
        <begin position="86"/>
        <end position="109"/>
    </location>
</feature>